<evidence type="ECO:0000313" key="1">
    <source>
        <dbReference type="EMBL" id="RMX57078.1"/>
    </source>
</evidence>
<accession>A0A3M6UUT5</accession>
<protein>
    <submittedName>
        <fullName evidence="1">Uncharacterized protein</fullName>
    </submittedName>
</protein>
<proteinExistence type="predicted"/>
<dbReference type="OrthoDB" id="10619928at2759"/>
<dbReference type="Proteomes" id="UP000275408">
    <property type="component" value="Unassembled WGS sequence"/>
</dbReference>
<dbReference type="AlphaFoldDB" id="A0A3M6UUT5"/>
<keyword evidence="2" id="KW-1185">Reference proteome</keyword>
<dbReference type="EMBL" id="RCHS01000744">
    <property type="protein sequence ID" value="RMX57078.1"/>
    <property type="molecule type" value="Genomic_DNA"/>
</dbReference>
<reference evidence="1 2" key="1">
    <citation type="journal article" date="2018" name="Sci. Rep.">
        <title>Comparative analysis of the Pocillopora damicornis genome highlights role of immune system in coral evolution.</title>
        <authorList>
            <person name="Cunning R."/>
            <person name="Bay R.A."/>
            <person name="Gillette P."/>
            <person name="Baker A.C."/>
            <person name="Traylor-Knowles N."/>
        </authorList>
    </citation>
    <scope>NUCLEOTIDE SEQUENCE [LARGE SCALE GENOMIC DNA]</scope>
    <source>
        <strain evidence="1">RSMAS</strain>
        <tissue evidence="1">Whole animal</tissue>
    </source>
</reference>
<name>A0A3M6UUT5_POCDA</name>
<dbReference type="STRING" id="46731.A0A3M6UUT5"/>
<evidence type="ECO:0000313" key="2">
    <source>
        <dbReference type="Proteomes" id="UP000275408"/>
    </source>
</evidence>
<sequence length="253" mass="27355">MADESWIVYGSKLTGELAAKLFLNRVKPGLGSVVDFAQAARDCCDGNYADAKVNVVSGVLEIGTAGMSSAWKGFAQESGKKALIRAAKEKAKTDGKKLVGKQVAKCLAEGGIEQTVNEVFSANTKATLNNTAKSAGLSLISSGGRDVGKTVFEDTFQYLGESALEHILEKGVKKKVQNFPCEGMKEAVKRAVEEEYLEYYVVKEFGGSVYKGMINHSFNAPSHAFEREPGNTLSNYASDEAEIVEYLEIDRLQ</sequence>
<gene>
    <name evidence="1" type="ORF">pdam_00008229</name>
</gene>
<comment type="caution">
    <text evidence="1">The sequence shown here is derived from an EMBL/GenBank/DDBJ whole genome shotgun (WGS) entry which is preliminary data.</text>
</comment>
<organism evidence="1 2">
    <name type="scientific">Pocillopora damicornis</name>
    <name type="common">Cauliflower coral</name>
    <name type="synonym">Millepora damicornis</name>
    <dbReference type="NCBI Taxonomy" id="46731"/>
    <lineage>
        <taxon>Eukaryota</taxon>
        <taxon>Metazoa</taxon>
        <taxon>Cnidaria</taxon>
        <taxon>Anthozoa</taxon>
        <taxon>Hexacorallia</taxon>
        <taxon>Scleractinia</taxon>
        <taxon>Astrocoeniina</taxon>
        <taxon>Pocilloporidae</taxon>
        <taxon>Pocillopora</taxon>
    </lineage>
</organism>